<feature type="region of interest" description="Disordered" evidence="10">
    <location>
        <begin position="153"/>
        <end position="197"/>
    </location>
</feature>
<keyword evidence="2 8" id="KW-0863">Zinc-finger</keyword>
<reference evidence="12" key="2">
    <citation type="journal article" date="2022" name="Hortic Res">
        <title>The genome of Dioscorea zingiberensis sheds light on the biosynthesis, origin and evolution of the medicinally important diosgenin saponins.</title>
        <authorList>
            <person name="Li Y."/>
            <person name="Tan C."/>
            <person name="Li Z."/>
            <person name="Guo J."/>
            <person name="Li S."/>
            <person name="Chen X."/>
            <person name="Wang C."/>
            <person name="Dai X."/>
            <person name="Yang H."/>
            <person name="Song W."/>
            <person name="Hou L."/>
            <person name="Xu J."/>
            <person name="Tong Z."/>
            <person name="Xu A."/>
            <person name="Yuan X."/>
            <person name="Wang W."/>
            <person name="Yang Q."/>
            <person name="Chen L."/>
            <person name="Sun Z."/>
            <person name="Wang K."/>
            <person name="Pan B."/>
            <person name="Chen J."/>
            <person name="Bao Y."/>
            <person name="Liu F."/>
            <person name="Qi X."/>
            <person name="Gang D.R."/>
            <person name="Wen J."/>
            <person name="Li J."/>
        </authorList>
    </citation>
    <scope>NUCLEOTIDE SEQUENCE</scope>
    <source>
        <strain evidence="12">Dzin_1.0</strain>
    </source>
</reference>
<dbReference type="AlphaFoldDB" id="A0A9D5BX14"/>
<sequence>MRLSHLYPHSHAEWTDDPSPSVKRHNPPSMRVSCEFGVPSDPLSSFPLGQAQANHQAGSSSTGGLQAHQLPPPGVVPPRLESTAPGSIRPNSMAERARLAKLPQPEIALKCPRCESTNTKFCYFNNYSLTQPRHFCKTCRRYWTRGGALRNVPVGGGCRRNKRSKSGGSSSSSKPSAINPGANQHCGPSSSASTATSAASGAIHANIATPNQLPNFMASNLHPLDHYGVQNVGMNFSGMQGIDHSHVGYQDGGGSSLGFEQWRLHQIQQYPFLGGMDPQAQSQAPASVSGLFPFDGEEGMSYKASSSGLITQFASVKMEDNPQRFGLPRQYISTVPRPDQYWTTSTGNGGSNTGTSNGGWTDLSGSLL</sequence>
<keyword evidence="13" id="KW-1185">Reference proteome</keyword>
<dbReference type="OrthoDB" id="1927254at2759"/>
<dbReference type="InterPro" id="IPR045174">
    <property type="entry name" value="Dof"/>
</dbReference>
<evidence type="ECO:0000313" key="12">
    <source>
        <dbReference type="EMBL" id="KAJ0962361.1"/>
    </source>
</evidence>
<dbReference type="PANTHER" id="PTHR31992">
    <property type="entry name" value="DOF ZINC FINGER PROTEIN DOF1.4-RELATED"/>
    <property type="match status" value="1"/>
</dbReference>
<comment type="function">
    <text evidence="9">Transcription factor that binds specifically to a 5'-AA[AG]G-3' consensus core sequence.</text>
</comment>
<dbReference type="GO" id="GO:0005634">
    <property type="term" value="C:nucleus"/>
    <property type="evidence" value="ECO:0007669"/>
    <property type="project" value="UniProtKB-SubCell"/>
</dbReference>
<keyword evidence="7 8" id="KW-0539">Nucleus</keyword>
<feature type="region of interest" description="Disordered" evidence="10">
    <location>
        <begin position="339"/>
        <end position="368"/>
    </location>
</feature>
<proteinExistence type="predicted"/>
<dbReference type="GO" id="GO:0003677">
    <property type="term" value="F:DNA binding"/>
    <property type="evidence" value="ECO:0007669"/>
    <property type="project" value="UniProtKB-UniRule"/>
</dbReference>
<evidence type="ECO:0000256" key="8">
    <source>
        <dbReference type="PROSITE-ProRule" id="PRU00071"/>
    </source>
</evidence>
<evidence type="ECO:0000256" key="4">
    <source>
        <dbReference type="ARBA" id="ARBA00023015"/>
    </source>
</evidence>
<evidence type="ECO:0000256" key="1">
    <source>
        <dbReference type="ARBA" id="ARBA00022723"/>
    </source>
</evidence>
<keyword evidence="4 9" id="KW-0805">Transcription regulation</keyword>
<comment type="subcellular location">
    <subcellularLocation>
        <location evidence="8 9">Nucleus</location>
    </subcellularLocation>
</comment>
<dbReference type="EMBL" id="JAGGNH010000010">
    <property type="protein sequence ID" value="KAJ0962361.1"/>
    <property type="molecule type" value="Genomic_DNA"/>
</dbReference>
<dbReference type="Pfam" id="PF02701">
    <property type="entry name" value="Zn_ribbon_Dof"/>
    <property type="match status" value="1"/>
</dbReference>
<gene>
    <name evidence="12" type="ORF">J5N97_030189</name>
</gene>
<protein>
    <recommendedName>
        <fullName evidence="9">Dof zinc finger protein</fullName>
    </recommendedName>
</protein>
<feature type="region of interest" description="Disordered" evidence="10">
    <location>
        <begin position="1"/>
        <end position="28"/>
    </location>
</feature>
<dbReference type="Proteomes" id="UP001085076">
    <property type="component" value="Miscellaneous, Linkage group lg10"/>
</dbReference>
<evidence type="ECO:0000256" key="7">
    <source>
        <dbReference type="ARBA" id="ARBA00023242"/>
    </source>
</evidence>
<keyword evidence="1 9" id="KW-0479">Metal-binding</keyword>
<dbReference type="PROSITE" id="PS01361">
    <property type="entry name" value="ZF_DOF_1"/>
    <property type="match status" value="1"/>
</dbReference>
<feature type="compositionally biased region" description="Low complexity" evidence="10">
    <location>
        <begin position="166"/>
        <end position="176"/>
    </location>
</feature>
<evidence type="ECO:0000256" key="10">
    <source>
        <dbReference type="SAM" id="MobiDB-lite"/>
    </source>
</evidence>
<dbReference type="PROSITE" id="PS50884">
    <property type="entry name" value="ZF_DOF_2"/>
    <property type="match status" value="1"/>
</dbReference>
<keyword evidence="5 8" id="KW-0238">DNA-binding</keyword>
<keyword evidence="3 9" id="KW-0862">Zinc</keyword>
<comment type="caution">
    <text evidence="12">The sequence shown here is derived from an EMBL/GenBank/DDBJ whole genome shotgun (WGS) entry which is preliminary data.</text>
</comment>
<evidence type="ECO:0000256" key="3">
    <source>
        <dbReference type="ARBA" id="ARBA00022833"/>
    </source>
</evidence>
<accession>A0A9D5BX14</accession>
<evidence type="ECO:0000313" key="13">
    <source>
        <dbReference type="Proteomes" id="UP001085076"/>
    </source>
</evidence>
<feature type="region of interest" description="Disordered" evidence="10">
    <location>
        <begin position="45"/>
        <end position="89"/>
    </location>
</feature>
<dbReference type="InterPro" id="IPR003851">
    <property type="entry name" value="Znf_Dof"/>
</dbReference>
<dbReference type="PANTHER" id="PTHR31992:SF351">
    <property type="entry name" value="DOF ZINC FINGER PROTEIN"/>
    <property type="match status" value="1"/>
</dbReference>
<feature type="domain" description="Dof-type" evidence="11">
    <location>
        <begin position="109"/>
        <end position="163"/>
    </location>
</feature>
<keyword evidence="6 9" id="KW-0804">Transcription</keyword>
<dbReference type="GO" id="GO:0008270">
    <property type="term" value="F:zinc ion binding"/>
    <property type="evidence" value="ECO:0007669"/>
    <property type="project" value="UniProtKB-KW"/>
</dbReference>
<reference evidence="12" key="1">
    <citation type="submission" date="2021-03" db="EMBL/GenBank/DDBJ databases">
        <authorList>
            <person name="Li Z."/>
            <person name="Yang C."/>
        </authorList>
    </citation>
    <scope>NUCLEOTIDE SEQUENCE</scope>
    <source>
        <strain evidence="12">Dzin_1.0</strain>
        <tissue evidence="12">Leaf</tissue>
    </source>
</reference>
<evidence type="ECO:0000256" key="5">
    <source>
        <dbReference type="ARBA" id="ARBA00023125"/>
    </source>
</evidence>
<name>A0A9D5BX14_9LILI</name>
<organism evidence="12 13">
    <name type="scientific">Dioscorea zingiberensis</name>
    <dbReference type="NCBI Taxonomy" id="325984"/>
    <lineage>
        <taxon>Eukaryota</taxon>
        <taxon>Viridiplantae</taxon>
        <taxon>Streptophyta</taxon>
        <taxon>Embryophyta</taxon>
        <taxon>Tracheophyta</taxon>
        <taxon>Spermatophyta</taxon>
        <taxon>Magnoliopsida</taxon>
        <taxon>Liliopsida</taxon>
        <taxon>Dioscoreales</taxon>
        <taxon>Dioscoreaceae</taxon>
        <taxon>Dioscorea</taxon>
    </lineage>
</organism>
<evidence type="ECO:0000256" key="2">
    <source>
        <dbReference type="ARBA" id="ARBA00022771"/>
    </source>
</evidence>
<dbReference type="GO" id="GO:0003700">
    <property type="term" value="F:DNA-binding transcription factor activity"/>
    <property type="evidence" value="ECO:0007669"/>
    <property type="project" value="UniProtKB-UniRule"/>
</dbReference>
<feature type="compositionally biased region" description="Polar residues" evidence="10">
    <location>
        <begin position="51"/>
        <end position="64"/>
    </location>
</feature>
<evidence type="ECO:0000256" key="6">
    <source>
        <dbReference type="ARBA" id="ARBA00023163"/>
    </source>
</evidence>
<evidence type="ECO:0000259" key="11">
    <source>
        <dbReference type="PROSITE" id="PS50884"/>
    </source>
</evidence>
<evidence type="ECO:0000256" key="9">
    <source>
        <dbReference type="RuleBase" id="RU369094"/>
    </source>
</evidence>